<dbReference type="EMBL" id="JQOD01000001">
    <property type="protein sequence ID" value="KGA35331.1"/>
    <property type="molecule type" value="Genomic_DNA"/>
</dbReference>
<keyword evidence="2" id="KW-1003">Cell membrane</keyword>
<keyword evidence="3" id="KW-0997">Cell inner membrane</keyword>
<proteinExistence type="predicted"/>
<dbReference type="PANTHER" id="PTHR30462">
    <property type="entry name" value="INTERMEMBRANE TRANSPORT PROTEIN PQIB-RELATED"/>
    <property type="match status" value="1"/>
</dbReference>
<reference evidence="8 9" key="1">
    <citation type="submission" date="2014-08" db="EMBL/GenBank/DDBJ databases">
        <title>Genome sequences of NCPPB Pectobacterium isolates.</title>
        <authorList>
            <person name="Glover R.H."/>
            <person name="Sapp M."/>
            <person name="Elphinstone J."/>
        </authorList>
    </citation>
    <scope>NUCLEOTIDE SEQUENCE [LARGE SCALE GENOMIC DNA]</scope>
    <source>
        <strain evidence="8 9">LMG 21372</strain>
    </source>
</reference>
<feature type="transmembrane region" description="Helical" evidence="7">
    <location>
        <begin position="146"/>
        <end position="165"/>
    </location>
</feature>
<dbReference type="PANTHER" id="PTHR30462:SF3">
    <property type="entry name" value="INTERMEMBRANE TRANSPORT PROTEIN PQIA"/>
    <property type="match status" value="1"/>
</dbReference>
<organism evidence="8 9">
    <name type="scientific">Pectobacterium brasiliense</name>
    <dbReference type="NCBI Taxonomy" id="180957"/>
    <lineage>
        <taxon>Bacteria</taxon>
        <taxon>Pseudomonadati</taxon>
        <taxon>Pseudomonadota</taxon>
        <taxon>Gammaproteobacteria</taxon>
        <taxon>Enterobacterales</taxon>
        <taxon>Pectobacteriaceae</taxon>
        <taxon>Pectobacterium</taxon>
    </lineage>
</organism>
<evidence type="ECO:0000313" key="8">
    <source>
        <dbReference type="EMBL" id="KGA35331.1"/>
    </source>
</evidence>
<evidence type="ECO:0000256" key="6">
    <source>
        <dbReference type="ARBA" id="ARBA00023136"/>
    </source>
</evidence>
<dbReference type="STRING" id="180957.B5S52_14310"/>
<feature type="transmembrane region" description="Helical" evidence="7">
    <location>
        <begin position="100"/>
        <end position="125"/>
    </location>
</feature>
<feature type="transmembrane region" description="Helical" evidence="7">
    <location>
        <begin position="50"/>
        <end position="73"/>
    </location>
</feature>
<comment type="subcellular location">
    <subcellularLocation>
        <location evidence="1">Cell inner membrane</location>
    </subcellularLocation>
</comment>
<evidence type="ECO:0000256" key="4">
    <source>
        <dbReference type="ARBA" id="ARBA00022692"/>
    </source>
</evidence>
<evidence type="ECO:0000313" key="9">
    <source>
        <dbReference type="Proteomes" id="UP000029435"/>
    </source>
</evidence>
<dbReference type="Proteomes" id="UP000029435">
    <property type="component" value="Unassembled WGS sequence"/>
</dbReference>
<name>A0A0M2F5T0_9GAMM</name>
<protein>
    <submittedName>
        <fullName evidence="8">Paraquat-inducible protein A</fullName>
    </submittedName>
</protein>
<dbReference type="Pfam" id="PF04403">
    <property type="entry name" value="PqiA"/>
    <property type="match status" value="1"/>
</dbReference>
<dbReference type="OrthoDB" id="9800207at2"/>
<evidence type="ECO:0000256" key="1">
    <source>
        <dbReference type="ARBA" id="ARBA00004533"/>
    </source>
</evidence>
<dbReference type="GO" id="GO:0005886">
    <property type="term" value="C:plasma membrane"/>
    <property type="evidence" value="ECO:0007669"/>
    <property type="project" value="UniProtKB-SubCell"/>
</dbReference>
<evidence type="ECO:0000256" key="5">
    <source>
        <dbReference type="ARBA" id="ARBA00022989"/>
    </source>
</evidence>
<dbReference type="PROSITE" id="PS51257">
    <property type="entry name" value="PROKAR_LIPOPROTEIN"/>
    <property type="match status" value="1"/>
</dbReference>
<dbReference type="RefSeq" id="WP_039311897.1">
    <property type="nucleotide sequence ID" value="NZ_JQOD01000001.1"/>
</dbReference>
<keyword evidence="5 7" id="KW-1133">Transmembrane helix</keyword>
<accession>A0A0M2F5T0</accession>
<sequence>MKSNPSAQPLSLVACPLCGLVCQHDADTHDAARCPRCQSRLTSSHKDSTTFSCALLVTALIFYIPANVLPVMYTRLFGLGSESTILSGVMDFWHSGDYGIALLIFTASIVIPCMKFLILGLLLVMSHQKSSKAMAERTALYRLTEWVGYWSMLDVVVIAAVSALVRFPPLSEAEPRSGILFFGLVVILTMLSAMSYDPRLIWKGDKT</sequence>
<dbReference type="InterPro" id="IPR007498">
    <property type="entry name" value="PqiA-like"/>
</dbReference>
<comment type="caution">
    <text evidence="8">The sequence shown here is derived from an EMBL/GenBank/DDBJ whole genome shotgun (WGS) entry which is preliminary data.</text>
</comment>
<keyword evidence="6 7" id="KW-0472">Membrane</keyword>
<evidence type="ECO:0000256" key="2">
    <source>
        <dbReference type="ARBA" id="ARBA00022475"/>
    </source>
</evidence>
<feature type="transmembrane region" description="Helical" evidence="7">
    <location>
        <begin position="177"/>
        <end position="196"/>
    </location>
</feature>
<gene>
    <name evidence="8" type="ORF">KU74_02350</name>
</gene>
<evidence type="ECO:0000256" key="3">
    <source>
        <dbReference type="ARBA" id="ARBA00022519"/>
    </source>
</evidence>
<dbReference type="InterPro" id="IPR051800">
    <property type="entry name" value="PqiA-PqiB_transport"/>
</dbReference>
<evidence type="ECO:0000256" key="7">
    <source>
        <dbReference type="SAM" id="Phobius"/>
    </source>
</evidence>
<dbReference type="AlphaFoldDB" id="A0A0M2F5T0"/>
<keyword evidence="4 7" id="KW-0812">Transmembrane</keyword>